<dbReference type="AlphaFoldDB" id="A0AAU9MSQ0"/>
<evidence type="ECO:0000256" key="4">
    <source>
        <dbReference type="ARBA" id="ARBA00022777"/>
    </source>
</evidence>
<evidence type="ECO:0000256" key="2">
    <source>
        <dbReference type="ARBA" id="ARBA00022679"/>
    </source>
</evidence>
<dbReference type="Pfam" id="PF14299">
    <property type="entry name" value="PP2"/>
    <property type="match status" value="1"/>
</dbReference>
<dbReference type="InterPro" id="IPR011009">
    <property type="entry name" value="Kinase-like_dom_sf"/>
</dbReference>
<dbReference type="InterPro" id="IPR045272">
    <property type="entry name" value="ANXUR1/2-like"/>
</dbReference>
<feature type="binding site" evidence="6">
    <location>
        <position position="56"/>
    </location>
    <ligand>
        <name>ATP</name>
        <dbReference type="ChEBI" id="CHEBI:30616"/>
    </ligand>
</feature>
<dbReference type="InterPro" id="IPR008271">
    <property type="entry name" value="Ser/Thr_kinase_AS"/>
</dbReference>
<evidence type="ECO:0000256" key="6">
    <source>
        <dbReference type="PROSITE-ProRule" id="PRU10141"/>
    </source>
</evidence>
<gene>
    <name evidence="8" type="ORF">LVIROSA_LOCUS16731</name>
</gene>
<evidence type="ECO:0000256" key="3">
    <source>
        <dbReference type="ARBA" id="ARBA00022741"/>
    </source>
</evidence>
<dbReference type="InterPro" id="IPR017441">
    <property type="entry name" value="Protein_kinase_ATP_BS"/>
</dbReference>
<proteinExistence type="predicted"/>
<dbReference type="Gene3D" id="1.10.510.10">
    <property type="entry name" value="Transferase(Phosphotransferase) domain 1"/>
    <property type="match status" value="1"/>
</dbReference>
<keyword evidence="1" id="KW-0723">Serine/threonine-protein kinase</keyword>
<accession>A0AAU9MSQ0</accession>
<dbReference type="InterPro" id="IPR000719">
    <property type="entry name" value="Prot_kinase_dom"/>
</dbReference>
<reference evidence="8 9" key="1">
    <citation type="submission" date="2022-01" db="EMBL/GenBank/DDBJ databases">
        <authorList>
            <person name="Xiong W."/>
            <person name="Schranz E."/>
        </authorList>
    </citation>
    <scope>NUCLEOTIDE SEQUENCE [LARGE SCALE GENOMIC DNA]</scope>
</reference>
<evidence type="ECO:0000256" key="5">
    <source>
        <dbReference type="ARBA" id="ARBA00022840"/>
    </source>
</evidence>
<dbReference type="PROSITE" id="PS00107">
    <property type="entry name" value="PROTEIN_KINASE_ATP"/>
    <property type="match status" value="1"/>
</dbReference>
<dbReference type="PANTHER" id="PTHR27003">
    <property type="entry name" value="OS07G0166700 PROTEIN"/>
    <property type="match status" value="1"/>
</dbReference>
<dbReference type="Proteomes" id="UP001157418">
    <property type="component" value="Unassembled WGS sequence"/>
</dbReference>
<dbReference type="SMART" id="SM00220">
    <property type="entry name" value="S_TKc"/>
    <property type="match status" value="1"/>
</dbReference>
<keyword evidence="3 6" id="KW-0547">Nucleotide-binding</keyword>
<dbReference type="GO" id="GO:0004714">
    <property type="term" value="F:transmembrane receptor protein tyrosine kinase activity"/>
    <property type="evidence" value="ECO:0007669"/>
    <property type="project" value="InterPro"/>
</dbReference>
<dbReference type="GO" id="GO:0005886">
    <property type="term" value="C:plasma membrane"/>
    <property type="evidence" value="ECO:0007669"/>
    <property type="project" value="TreeGrafter"/>
</dbReference>
<dbReference type="PANTHER" id="PTHR27003:SF338">
    <property type="entry name" value="TYROSINE-PROTEIN KINASE, NON-RECEPTOR JAK_TYK2-RELATED"/>
    <property type="match status" value="1"/>
</dbReference>
<comment type="caution">
    <text evidence="8">The sequence shown here is derived from an EMBL/GenBank/DDBJ whole genome shotgun (WGS) entry which is preliminary data.</text>
</comment>
<dbReference type="GO" id="GO:0005524">
    <property type="term" value="F:ATP binding"/>
    <property type="evidence" value="ECO:0007669"/>
    <property type="project" value="UniProtKB-UniRule"/>
</dbReference>
<keyword evidence="4" id="KW-0418">Kinase</keyword>
<name>A0AAU9MSQ0_9ASTR</name>
<dbReference type="GO" id="GO:0009506">
    <property type="term" value="C:plasmodesma"/>
    <property type="evidence" value="ECO:0007669"/>
    <property type="project" value="TreeGrafter"/>
</dbReference>
<dbReference type="FunFam" id="3.30.200.20:FF:000039">
    <property type="entry name" value="receptor-like protein kinase FERONIA"/>
    <property type="match status" value="1"/>
</dbReference>
<dbReference type="SUPFAM" id="SSF56112">
    <property type="entry name" value="Protein kinase-like (PK-like)"/>
    <property type="match status" value="1"/>
</dbReference>
<organism evidence="8 9">
    <name type="scientific">Lactuca virosa</name>
    <dbReference type="NCBI Taxonomy" id="75947"/>
    <lineage>
        <taxon>Eukaryota</taxon>
        <taxon>Viridiplantae</taxon>
        <taxon>Streptophyta</taxon>
        <taxon>Embryophyta</taxon>
        <taxon>Tracheophyta</taxon>
        <taxon>Spermatophyta</taxon>
        <taxon>Magnoliopsida</taxon>
        <taxon>eudicotyledons</taxon>
        <taxon>Gunneridae</taxon>
        <taxon>Pentapetalae</taxon>
        <taxon>asterids</taxon>
        <taxon>campanulids</taxon>
        <taxon>Asterales</taxon>
        <taxon>Asteraceae</taxon>
        <taxon>Cichorioideae</taxon>
        <taxon>Cichorieae</taxon>
        <taxon>Lactucinae</taxon>
        <taxon>Lactuca</taxon>
    </lineage>
</organism>
<dbReference type="EMBL" id="CAKMRJ010003223">
    <property type="protein sequence ID" value="CAH1429910.1"/>
    <property type="molecule type" value="Genomic_DNA"/>
</dbReference>
<keyword evidence="2" id="KW-0808">Transferase</keyword>
<dbReference type="PROSITE" id="PS50011">
    <property type="entry name" value="PROTEIN_KINASE_DOM"/>
    <property type="match status" value="1"/>
</dbReference>
<keyword evidence="9" id="KW-1185">Reference proteome</keyword>
<sequence length="736" mass="85346">METLLEEFQHLKIQLETIKLATNNFDNSNVIGKGGFGVVYKGVLFHSKGGSVAAFKRLDRNYGQGDVEFWKEILMLSRYKHENVISLFGFCDEYGEKILVYEYASYGSLDRHLNTTTLTWRQRLMISLAAAKGLSYLHDPKESQQIVLHRDVKSSNILLDKNWNAKVSDMGLAKLGPANKKDTVIVSNVVGTAGYIDPICMETRIQTKESDVYSFGIVLFEVLCGRLCFEDINDHRHCLVPKWKKCYEQKKLDDIVFLNLKQHMDTSSLETYSDIAYHCLQKSSEERPKMCDVVEKLKIALRFQEIFEGVGFKEIIKTMVPPVVAYTSIEELRMILSKGILVNEGKTWFSLNKNGEHCELISAEACLIPTCYKSPMFPFYGRMKSRFVVDNNKPYCWKFKTHVETQFLSPHMTYTVSLVFDFAYTSKDYLGLTYILVGETQPLTVYHVDKREDGWSVADLYQFTCDGKNVDHEIMFNCKCLLEVDGIEFQPLERVEHEVLGDENMDMQSRSHSDTYWEQKLPKDCEEIIMWSKDRVSWTTKKELYSILRKGFLINDAKEWFSLEKSGKKCYMVPARVALKRKEWRWRSLPKSRFGKVALDPLGSFSINCSSKMLSPQTTYACYLVYKIKQNHESPVKVNNVMSTAPYHTHTWYIYLLSPQIPIIRPKIHHNTHKPLNRSKKKGLPQERNDGWMEVQVTEFQTDTTNELIFENLQLTFPENKRHKGLIVQGIEFKPV</sequence>
<evidence type="ECO:0000313" key="9">
    <source>
        <dbReference type="Proteomes" id="UP001157418"/>
    </source>
</evidence>
<dbReference type="Pfam" id="PF00069">
    <property type="entry name" value="Pkinase"/>
    <property type="match status" value="1"/>
</dbReference>
<evidence type="ECO:0000256" key="1">
    <source>
        <dbReference type="ARBA" id="ARBA00022527"/>
    </source>
</evidence>
<dbReference type="PROSITE" id="PS00108">
    <property type="entry name" value="PROTEIN_KINASE_ST"/>
    <property type="match status" value="1"/>
</dbReference>
<feature type="domain" description="Protein kinase" evidence="7">
    <location>
        <begin position="25"/>
        <end position="307"/>
    </location>
</feature>
<keyword evidence="5 6" id="KW-0067">ATP-binding</keyword>
<evidence type="ECO:0000259" key="7">
    <source>
        <dbReference type="PROSITE" id="PS50011"/>
    </source>
</evidence>
<dbReference type="InterPro" id="IPR025886">
    <property type="entry name" value="PP2-like"/>
</dbReference>
<dbReference type="GO" id="GO:0004674">
    <property type="term" value="F:protein serine/threonine kinase activity"/>
    <property type="evidence" value="ECO:0007669"/>
    <property type="project" value="UniProtKB-KW"/>
</dbReference>
<dbReference type="Gene3D" id="3.30.200.20">
    <property type="entry name" value="Phosphorylase Kinase, domain 1"/>
    <property type="match status" value="1"/>
</dbReference>
<protein>
    <recommendedName>
        <fullName evidence="7">Protein kinase domain-containing protein</fullName>
    </recommendedName>
</protein>
<evidence type="ECO:0000313" key="8">
    <source>
        <dbReference type="EMBL" id="CAH1429910.1"/>
    </source>
</evidence>